<reference evidence="1 2" key="1">
    <citation type="submission" date="2024-06" db="EMBL/GenBank/DDBJ databases">
        <title>Construction of an artificial bacterial consortium using nitrogen cycle bacteria from Cuatro Cienegas Basin and a mangrove forest.</title>
        <authorList>
            <person name="Aguilera-Najera D."/>
            <person name="Marquez-Cianci L."/>
            <person name="Martinez-Perez E."/>
            <person name="Rosas-Barrera M."/>
            <person name="Rodriguez-Cruz U.E."/>
            <person name="Tapia-Lopez R."/>
            <person name="Eguiarte L.E."/>
            <person name="Souza-Saldivar V."/>
        </authorList>
    </citation>
    <scope>NUCLEOTIDE SEQUENCE [LARGE SCALE GENOMIC DNA]</scope>
    <source>
        <strain evidence="1 2">S14-15</strain>
    </source>
</reference>
<organism evidence="1 2">
    <name type="scientific">Bacillus altitudinis</name>
    <dbReference type="NCBI Taxonomy" id="293387"/>
    <lineage>
        <taxon>Bacteria</taxon>
        <taxon>Bacillati</taxon>
        <taxon>Bacillota</taxon>
        <taxon>Bacilli</taxon>
        <taxon>Bacillales</taxon>
        <taxon>Bacillaceae</taxon>
        <taxon>Bacillus</taxon>
    </lineage>
</organism>
<evidence type="ECO:0000313" key="1">
    <source>
        <dbReference type="EMBL" id="MER3120413.1"/>
    </source>
</evidence>
<dbReference type="Proteomes" id="UP001467674">
    <property type="component" value="Unassembled WGS sequence"/>
</dbReference>
<proteinExistence type="predicted"/>
<sequence>MSEYKELMILHYFNNVGASYSYQELLMIFGFQDEQLQLMLKKLMQKQLLKIEGYLKVTEKGLNKLRKRKLDEIKFDEVEIEDIFTNIPIDFSDIYIPNRFSKRFK</sequence>
<dbReference type="RefSeq" id="WP_076821036.1">
    <property type="nucleotide sequence ID" value="NZ_FTPN01000001.1"/>
</dbReference>
<gene>
    <name evidence="1" type="ORF">ABQG71_04335</name>
</gene>
<keyword evidence="2" id="KW-1185">Reference proteome</keyword>
<protein>
    <submittedName>
        <fullName evidence="1">Uncharacterized protein</fullName>
    </submittedName>
</protein>
<dbReference type="EMBL" id="JBEOME010000001">
    <property type="protein sequence ID" value="MER3120413.1"/>
    <property type="molecule type" value="Genomic_DNA"/>
</dbReference>
<accession>A0ABV1S1J3</accession>
<name>A0ABV1S1J3_BACAB</name>
<comment type="caution">
    <text evidence="1">The sequence shown here is derived from an EMBL/GenBank/DDBJ whole genome shotgun (WGS) entry which is preliminary data.</text>
</comment>
<evidence type="ECO:0000313" key="2">
    <source>
        <dbReference type="Proteomes" id="UP001467674"/>
    </source>
</evidence>